<evidence type="ECO:0008006" key="3">
    <source>
        <dbReference type="Google" id="ProtNLM"/>
    </source>
</evidence>
<proteinExistence type="predicted"/>
<dbReference type="RefSeq" id="WP_237363969.1">
    <property type="nucleotide sequence ID" value="NZ_CAKLDM010000004.1"/>
</dbReference>
<evidence type="ECO:0000313" key="2">
    <source>
        <dbReference type="Proteomes" id="UP000838748"/>
    </source>
</evidence>
<comment type="caution">
    <text evidence="1">The sequence shown here is derived from an EMBL/GenBank/DDBJ whole genome shotgun (WGS) entry which is preliminary data.</text>
</comment>
<sequence>MNFKEKMELSKQVAELGSDLSNTSISMSDRLRKSRQRQELLIKLKASTQKTEPSEPESYKITAKNIQKLREGTIKAGDRFVGSSGQKWHKASSAKQAASKNGITSRVRVEGKKDLGFSLVVAPVLPKGTVLSVNEGTNYDKDMDANIYFFALEAPKGVNPNDLLEIAKCYDERARLDNEYGVVLHPSDMEQMASEYDVKLDIRNLHQEAKDSFGTTGLDVFKGKEPPIDEDQPPVELTADIIARYRAGEFNSVSASQFKDVLFDVSNAGMDLEEIKDGVVDWFEHNPKQLAA</sequence>
<dbReference type="Proteomes" id="UP000838748">
    <property type="component" value="Unassembled WGS sequence"/>
</dbReference>
<protein>
    <recommendedName>
        <fullName evidence="3">Phage protein</fullName>
    </recommendedName>
</protein>
<gene>
    <name evidence="1" type="ORF">VMF7928_04402</name>
</gene>
<evidence type="ECO:0000313" key="1">
    <source>
        <dbReference type="EMBL" id="CAH0543104.1"/>
    </source>
</evidence>
<name>A0ABM9AB67_9VIBR</name>
<accession>A0ABM9AB67</accession>
<keyword evidence="2" id="KW-1185">Reference proteome</keyword>
<dbReference type="EMBL" id="CAKLDM010000004">
    <property type="protein sequence ID" value="CAH0543104.1"/>
    <property type="molecule type" value="Genomic_DNA"/>
</dbReference>
<organism evidence="1 2">
    <name type="scientific">Vibrio marisflavi CECT 7928</name>
    <dbReference type="NCBI Taxonomy" id="634439"/>
    <lineage>
        <taxon>Bacteria</taxon>
        <taxon>Pseudomonadati</taxon>
        <taxon>Pseudomonadota</taxon>
        <taxon>Gammaproteobacteria</taxon>
        <taxon>Vibrionales</taxon>
        <taxon>Vibrionaceae</taxon>
        <taxon>Vibrio</taxon>
    </lineage>
</organism>
<reference evidence="1" key="1">
    <citation type="submission" date="2021-11" db="EMBL/GenBank/DDBJ databases">
        <authorList>
            <person name="Rodrigo-Torres L."/>
            <person name="Arahal R. D."/>
            <person name="Lucena T."/>
        </authorList>
    </citation>
    <scope>NUCLEOTIDE SEQUENCE</scope>
    <source>
        <strain evidence="1">CECT 7928</strain>
    </source>
</reference>